<keyword evidence="1 3" id="KW-0808">Transferase</keyword>
<protein>
    <submittedName>
        <fullName evidence="3">GNAT family N-acetyltransferase</fullName>
    </submittedName>
</protein>
<evidence type="ECO:0000259" key="2">
    <source>
        <dbReference type="PROSITE" id="PS51186"/>
    </source>
</evidence>
<dbReference type="PANTHER" id="PTHR13947">
    <property type="entry name" value="GNAT FAMILY N-ACETYLTRANSFERASE"/>
    <property type="match status" value="1"/>
</dbReference>
<gene>
    <name evidence="3" type="ORF">FNH21_13620</name>
</gene>
<proteinExistence type="predicted"/>
<dbReference type="InterPro" id="IPR050769">
    <property type="entry name" value="NAT_camello-type"/>
</dbReference>
<name>A0A7X1TPN3_9MICC</name>
<dbReference type="AlphaFoldDB" id="A0A7X1TPN3"/>
<evidence type="ECO:0000256" key="1">
    <source>
        <dbReference type="ARBA" id="ARBA00022679"/>
    </source>
</evidence>
<comment type="caution">
    <text evidence="3">The sequence shown here is derived from an EMBL/GenBank/DDBJ whole genome shotgun (WGS) entry which is preliminary data.</text>
</comment>
<reference evidence="4" key="1">
    <citation type="submission" date="2019-07" db="EMBL/GenBank/DDBJ databases">
        <title>Arthrobacter KR32 sp. nov., isolated from mountain cheese made of cows milk.</title>
        <authorList>
            <person name="Flegler A."/>
        </authorList>
    </citation>
    <scope>NUCLEOTIDE SEQUENCE [LARGE SCALE GENOMIC DNA]</scope>
    <source>
        <strain evidence="4">KR32</strain>
    </source>
</reference>
<dbReference type="SUPFAM" id="SSF55729">
    <property type="entry name" value="Acyl-CoA N-acyltransferases (Nat)"/>
    <property type="match status" value="1"/>
</dbReference>
<dbReference type="InterPro" id="IPR016181">
    <property type="entry name" value="Acyl_CoA_acyltransferase"/>
</dbReference>
<organism evidence="3 4">
    <name type="scientific">Arthrobacter bussei</name>
    <dbReference type="NCBI Taxonomy" id="2594179"/>
    <lineage>
        <taxon>Bacteria</taxon>
        <taxon>Bacillati</taxon>
        <taxon>Actinomycetota</taxon>
        <taxon>Actinomycetes</taxon>
        <taxon>Micrococcales</taxon>
        <taxon>Micrococcaceae</taxon>
        <taxon>Arthrobacter</taxon>
    </lineage>
</organism>
<dbReference type="CDD" id="cd04301">
    <property type="entry name" value="NAT_SF"/>
    <property type="match status" value="1"/>
</dbReference>
<dbReference type="RefSeq" id="WP_191931982.1">
    <property type="nucleotide sequence ID" value="NZ_VJXX01000005.1"/>
</dbReference>
<keyword evidence="4" id="KW-1185">Reference proteome</keyword>
<dbReference type="PANTHER" id="PTHR13947:SF37">
    <property type="entry name" value="LD18367P"/>
    <property type="match status" value="1"/>
</dbReference>
<dbReference type="InterPro" id="IPR000182">
    <property type="entry name" value="GNAT_dom"/>
</dbReference>
<dbReference type="Proteomes" id="UP000326464">
    <property type="component" value="Unassembled WGS sequence"/>
</dbReference>
<feature type="domain" description="N-acetyltransferase" evidence="2">
    <location>
        <begin position="15"/>
        <end position="176"/>
    </location>
</feature>
<dbReference type="Pfam" id="PF00583">
    <property type="entry name" value="Acetyltransf_1"/>
    <property type="match status" value="1"/>
</dbReference>
<accession>A0A7X1TPN3</accession>
<dbReference type="PROSITE" id="PS51186">
    <property type="entry name" value="GNAT"/>
    <property type="match status" value="1"/>
</dbReference>
<dbReference type="Gene3D" id="3.40.630.30">
    <property type="match status" value="1"/>
</dbReference>
<dbReference type="GO" id="GO:0008080">
    <property type="term" value="F:N-acetyltransferase activity"/>
    <property type="evidence" value="ECO:0007669"/>
    <property type="project" value="InterPro"/>
</dbReference>
<evidence type="ECO:0000313" key="3">
    <source>
        <dbReference type="EMBL" id="MPY11741.1"/>
    </source>
</evidence>
<sequence>MTSAPSGHAVSDSRLTIRSIRTEDYDAVRRITRDAYLEAGYFADDGHPYMAVLSDIEHRAQHAEVWVAERDGTVVGSVALTFAGQRYTDIAVEGELEFRMLAVDPSVQRGGVGRAMVERIVEHARTLTGIEAVSLTSGSEMVRAHRLYASMGFVRVPERDWEVPNEDILLWVFRLPLQPPRPVVEPPAALPDAPRDRTRLDGETHLRLPGEIHG</sequence>
<dbReference type="EMBL" id="VJXX01000005">
    <property type="protein sequence ID" value="MPY11741.1"/>
    <property type="molecule type" value="Genomic_DNA"/>
</dbReference>
<evidence type="ECO:0000313" key="4">
    <source>
        <dbReference type="Proteomes" id="UP000326464"/>
    </source>
</evidence>